<keyword evidence="1" id="KW-0547">Nucleotide-binding</keyword>
<dbReference type="Proteomes" id="UP000030428">
    <property type="component" value="Unassembled WGS sequence"/>
</dbReference>
<protein>
    <recommendedName>
        <fullName evidence="4">Sigma-54 factor interaction domain-containing protein</fullName>
    </recommendedName>
</protein>
<dbReference type="GO" id="GO:0005524">
    <property type="term" value="F:ATP binding"/>
    <property type="evidence" value="ECO:0007669"/>
    <property type="project" value="UniProtKB-KW"/>
</dbReference>
<evidence type="ECO:0000259" key="4">
    <source>
        <dbReference type="PROSITE" id="PS50045"/>
    </source>
</evidence>
<keyword evidence="6" id="KW-1185">Reference proteome</keyword>
<feature type="non-terminal residue" evidence="5">
    <location>
        <position position="138"/>
    </location>
</feature>
<organism evidence="5 6">
    <name type="scientific">Candidatus Thiomargarita nelsonii</name>
    <dbReference type="NCBI Taxonomy" id="1003181"/>
    <lineage>
        <taxon>Bacteria</taxon>
        <taxon>Pseudomonadati</taxon>
        <taxon>Pseudomonadota</taxon>
        <taxon>Gammaproteobacteria</taxon>
        <taxon>Thiotrichales</taxon>
        <taxon>Thiotrichaceae</taxon>
        <taxon>Thiomargarita</taxon>
    </lineage>
</organism>
<gene>
    <name evidence="5" type="ORF">PN36_34395</name>
</gene>
<dbReference type="InterPro" id="IPR002078">
    <property type="entry name" value="Sigma_54_int"/>
</dbReference>
<proteinExistence type="predicted"/>
<dbReference type="CDD" id="cd00009">
    <property type="entry name" value="AAA"/>
    <property type="match status" value="1"/>
</dbReference>
<comment type="caution">
    <text evidence="5">The sequence shown here is derived from an EMBL/GenBank/DDBJ whole genome shotgun (WGS) entry which is preliminary data.</text>
</comment>
<dbReference type="PROSITE" id="PS50045">
    <property type="entry name" value="SIGMA54_INTERACT_4"/>
    <property type="match status" value="1"/>
</dbReference>
<dbReference type="PANTHER" id="PTHR32071:SF57">
    <property type="entry name" value="C4-DICARBOXYLATE TRANSPORT TRANSCRIPTIONAL REGULATORY PROTEIN DCTD"/>
    <property type="match status" value="1"/>
</dbReference>
<dbReference type="InterPro" id="IPR025662">
    <property type="entry name" value="Sigma_54_int_dom_ATP-bd_1"/>
</dbReference>
<evidence type="ECO:0000256" key="3">
    <source>
        <dbReference type="SAM" id="MobiDB-lite"/>
    </source>
</evidence>
<feature type="domain" description="Sigma-54 factor interaction" evidence="4">
    <location>
        <begin position="34"/>
        <end position="138"/>
    </location>
</feature>
<dbReference type="Pfam" id="PF00158">
    <property type="entry name" value="Sigma54_activat"/>
    <property type="match status" value="1"/>
</dbReference>
<dbReference type="InterPro" id="IPR027417">
    <property type="entry name" value="P-loop_NTPase"/>
</dbReference>
<dbReference type="SUPFAM" id="SSF52540">
    <property type="entry name" value="P-loop containing nucleoside triphosphate hydrolases"/>
    <property type="match status" value="1"/>
</dbReference>
<accession>A0A4E0QNB4</accession>
<name>A0A4E0QNB4_9GAMM</name>
<dbReference type="GO" id="GO:0006355">
    <property type="term" value="P:regulation of DNA-templated transcription"/>
    <property type="evidence" value="ECO:0007669"/>
    <property type="project" value="InterPro"/>
</dbReference>
<sequence>MARREQAEEALQVADAKLSVISEQEAKRWGISGFIGKSKTIKKIIEHIHRLQDVEKTSVLILGESGTGKELIARAIHFSSARAKNPFIPVNCSAIPEELAESAFFGHVRGAFTGQCHWRRGGQPQGIAPTPAPTRNHG</sequence>
<dbReference type="EMBL" id="JSZA02000383">
    <property type="protein sequence ID" value="TGO01920.1"/>
    <property type="molecule type" value="Genomic_DNA"/>
</dbReference>
<evidence type="ECO:0000256" key="2">
    <source>
        <dbReference type="ARBA" id="ARBA00022840"/>
    </source>
</evidence>
<reference evidence="5 6" key="1">
    <citation type="journal article" date="2016" name="Front. Microbiol.">
        <title>Single-Cell (Meta-)Genomics of a Dimorphic Candidatus Thiomargarita nelsonii Reveals Genomic Plasticity.</title>
        <authorList>
            <person name="Flood B.E."/>
            <person name="Fliss P."/>
            <person name="Jones D.S."/>
            <person name="Dick G.J."/>
            <person name="Jain S."/>
            <person name="Kaster A.K."/>
            <person name="Winkel M."/>
            <person name="Mussmann M."/>
            <person name="Bailey J."/>
        </authorList>
    </citation>
    <scope>NUCLEOTIDE SEQUENCE [LARGE SCALE GENOMIC DNA]</scope>
    <source>
        <strain evidence="5">Hydrate Ridge</strain>
    </source>
</reference>
<dbReference type="PANTHER" id="PTHR32071">
    <property type="entry name" value="TRANSCRIPTIONAL REGULATORY PROTEIN"/>
    <property type="match status" value="1"/>
</dbReference>
<keyword evidence="2" id="KW-0067">ATP-binding</keyword>
<evidence type="ECO:0000313" key="5">
    <source>
        <dbReference type="EMBL" id="TGO01920.1"/>
    </source>
</evidence>
<feature type="region of interest" description="Disordered" evidence="3">
    <location>
        <begin position="119"/>
        <end position="138"/>
    </location>
</feature>
<dbReference type="PROSITE" id="PS00675">
    <property type="entry name" value="SIGMA54_INTERACT_1"/>
    <property type="match status" value="1"/>
</dbReference>
<evidence type="ECO:0000313" key="6">
    <source>
        <dbReference type="Proteomes" id="UP000030428"/>
    </source>
</evidence>
<dbReference type="AlphaFoldDB" id="A0A4E0QNB4"/>
<evidence type="ECO:0000256" key="1">
    <source>
        <dbReference type="ARBA" id="ARBA00022741"/>
    </source>
</evidence>
<dbReference type="Gene3D" id="3.40.50.300">
    <property type="entry name" value="P-loop containing nucleotide triphosphate hydrolases"/>
    <property type="match status" value="1"/>
</dbReference>